<name>A0A1G8MA77_9NOCA</name>
<accession>A0A1G8MA77</accession>
<dbReference type="Proteomes" id="UP000183263">
    <property type="component" value="Unassembled WGS sequence"/>
</dbReference>
<evidence type="ECO:0000313" key="1">
    <source>
        <dbReference type="EMBL" id="SDI64838.1"/>
    </source>
</evidence>
<gene>
    <name evidence="1" type="ORF">SAMN05444695_109156</name>
</gene>
<sequence length="255" mass="28128">MVSALRGTRLERTLLRDGDGREDVTSAVTWLQGHALYCDLRRPEGFVPPTARCLDEMTLDDLHLLARQEAFAGRLAEHPDHVEWIRDVDLHPAVAPDAGTLEHLDVDTVLERGFHADYIEEWRVDSTGPVTEFLLADADADADTESPRAVLLRAGRNFGYARPRSTALPARASLSALLDASVTVAEARSLLDCEVSLGIVGDDRWTITRSTLPFREGTDLAVVVDGTEVTTSDIEPSGRPATRRWRVARPRRSIA</sequence>
<keyword evidence="2" id="KW-1185">Reference proteome</keyword>
<reference evidence="1 2" key="1">
    <citation type="submission" date="2016-10" db="EMBL/GenBank/DDBJ databases">
        <authorList>
            <person name="de Groot N.N."/>
        </authorList>
    </citation>
    <scope>NUCLEOTIDE SEQUENCE [LARGE SCALE GENOMIC DNA]</scope>
    <source>
        <strain evidence="1 2">DSM 44892</strain>
    </source>
</reference>
<dbReference type="EMBL" id="FNDN01000009">
    <property type="protein sequence ID" value="SDI64838.1"/>
    <property type="molecule type" value="Genomic_DNA"/>
</dbReference>
<proteinExistence type="predicted"/>
<protein>
    <submittedName>
        <fullName evidence="1">Uncharacterized protein</fullName>
    </submittedName>
</protein>
<organism evidence="1 2">
    <name type="scientific">Rhodococcus triatomae</name>
    <dbReference type="NCBI Taxonomy" id="300028"/>
    <lineage>
        <taxon>Bacteria</taxon>
        <taxon>Bacillati</taxon>
        <taxon>Actinomycetota</taxon>
        <taxon>Actinomycetes</taxon>
        <taxon>Mycobacteriales</taxon>
        <taxon>Nocardiaceae</taxon>
        <taxon>Rhodococcus</taxon>
    </lineage>
</organism>
<dbReference type="AlphaFoldDB" id="A0A1G8MA77"/>
<evidence type="ECO:0000313" key="2">
    <source>
        <dbReference type="Proteomes" id="UP000183263"/>
    </source>
</evidence>